<dbReference type="InterPro" id="IPR000585">
    <property type="entry name" value="Hemopexin-like_dom"/>
</dbReference>
<evidence type="ECO:0000256" key="24">
    <source>
        <dbReference type="PROSITE-ProRule" id="PRU01011"/>
    </source>
</evidence>
<dbReference type="SUPFAM" id="SSF47090">
    <property type="entry name" value="PGBD-like"/>
    <property type="match status" value="1"/>
</dbReference>
<dbReference type="CDD" id="cd00094">
    <property type="entry name" value="HX"/>
    <property type="match status" value="1"/>
</dbReference>
<feature type="binding site" evidence="20">
    <location>
        <position position="131"/>
    </location>
    <ligand>
        <name>Zn(2+)</name>
        <dbReference type="ChEBI" id="CHEBI:29105"/>
        <label>1</label>
    </ligand>
</feature>
<feature type="domain" description="Peptidase metallopeptidase" evidence="25">
    <location>
        <begin position="70"/>
        <end position="225"/>
    </location>
</feature>
<accession>A0A3B4GFY1</accession>
<dbReference type="GO" id="GO:0006508">
    <property type="term" value="P:proteolysis"/>
    <property type="evidence" value="ECO:0007669"/>
    <property type="project" value="UniProtKB-KW"/>
</dbReference>
<keyword evidence="12" id="KW-0482">Metalloprotease</keyword>
<feature type="binding site" evidence="19">
    <location>
        <position position="183"/>
    </location>
    <ligand>
        <name>Zn(2+)</name>
        <dbReference type="ChEBI" id="CHEBI:29105"/>
        <label>2</label>
        <note>catalytic</note>
    </ligand>
</feature>
<dbReference type="InterPro" id="IPR036375">
    <property type="entry name" value="Hemopexin-like_dom_sf"/>
</dbReference>
<reference evidence="26" key="1">
    <citation type="submission" date="2023-09" db="UniProtKB">
        <authorList>
            <consortium name="Ensembl"/>
        </authorList>
    </citation>
    <scope>IDENTIFICATION</scope>
</reference>
<evidence type="ECO:0000256" key="6">
    <source>
        <dbReference type="ARBA" id="ARBA00022723"/>
    </source>
</evidence>
<dbReference type="GO" id="GO:0008270">
    <property type="term" value="F:zinc ion binding"/>
    <property type="evidence" value="ECO:0007669"/>
    <property type="project" value="InterPro"/>
</dbReference>
<dbReference type="InterPro" id="IPR018486">
    <property type="entry name" value="Hemopexin_CS"/>
</dbReference>
<feature type="repeat" description="Hemopexin" evidence="24">
    <location>
        <begin position="290"/>
        <end position="336"/>
    </location>
</feature>
<dbReference type="InterPro" id="IPR033739">
    <property type="entry name" value="M10A_MMP"/>
</dbReference>
<evidence type="ECO:0000256" key="10">
    <source>
        <dbReference type="ARBA" id="ARBA00022833"/>
    </source>
</evidence>
<dbReference type="GeneTree" id="ENSGT00940000154907"/>
<feature type="binding site" evidence="20">
    <location>
        <position position="344"/>
    </location>
    <ligand>
        <name>Ca(2+)</name>
        <dbReference type="ChEBI" id="CHEBI:29108"/>
        <label>5</label>
    </ligand>
</feature>
<evidence type="ECO:0000256" key="19">
    <source>
        <dbReference type="PIRSR" id="PIRSR001191-2"/>
    </source>
</evidence>
<evidence type="ECO:0000256" key="16">
    <source>
        <dbReference type="ARBA" id="ARBA00036005"/>
    </source>
</evidence>
<dbReference type="SUPFAM" id="SSF50923">
    <property type="entry name" value="Hemopexin-like domain"/>
    <property type="match status" value="1"/>
</dbReference>
<feature type="binding site" evidence="20">
    <location>
        <position position="294"/>
    </location>
    <ligand>
        <name>Ca(2+)</name>
        <dbReference type="ChEBI" id="CHEBI:29108"/>
        <label>4</label>
    </ligand>
</feature>
<feature type="binding site" evidence="20">
    <location>
        <position position="162"/>
    </location>
    <ligand>
        <name>Ca(2+)</name>
        <dbReference type="ChEBI" id="CHEBI:29108"/>
        <label>3</label>
    </ligand>
</feature>
<comment type="cofactor">
    <cofactor evidence="20">
        <name>Ca(2+)</name>
        <dbReference type="ChEBI" id="CHEBI:29108"/>
    </cofactor>
    <text evidence="20">Can bind about 5 Ca(2+) ions per subunit.</text>
</comment>
<evidence type="ECO:0000256" key="7">
    <source>
        <dbReference type="ARBA" id="ARBA00022729"/>
    </source>
</evidence>
<feature type="binding site" evidence="20">
    <location>
        <position position="129"/>
    </location>
    <ligand>
        <name>Zn(2+)</name>
        <dbReference type="ChEBI" id="CHEBI:29105"/>
        <label>1</label>
    </ligand>
</feature>
<evidence type="ECO:0000256" key="17">
    <source>
        <dbReference type="ARBA" id="ARBA00038924"/>
    </source>
</evidence>
<evidence type="ECO:0000256" key="20">
    <source>
        <dbReference type="PIRSR" id="PIRSR621190-2"/>
    </source>
</evidence>
<feature type="binding site" evidence="20">
    <location>
        <position position="137"/>
    </location>
    <ligand>
        <name>Ca(2+)</name>
        <dbReference type="ChEBI" id="CHEBI:29108"/>
        <label>3</label>
    </ligand>
</feature>
<organism evidence="26">
    <name type="scientific">Pundamilia nyererei</name>
    <dbReference type="NCBI Taxonomy" id="303518"/>
    <lineage>
        <taxon>Eukaryota</taxon>
        <taxon>Metazoa</taxon>
        <taxon>Chordata</taxon>
        <taxon>Craniata</taxon>
        <taxon>Vertebrata</taxon>
        <taxon>Euteleostomi</taxon>
        <taxon>Actinopterygii</taxon>
        <taxon>Neopterygii</taxon>
        <taxon>Teleostei</taxon>
        <taxon>Neoteleostei</taxon>
        <taxon>Acanthomorphata</taxon>
        <taxon>Ovalentaria</taxon>
        <taxon>Cichlomorphae</taxon>
        <taxon>Cichliformes</taxon>
        <taxon>Cichlidae</taxon>
        <taxon>African cichlids</taxon>
        <taxon>Pseudocrenilabrinae</taxon>
        <taxon>Haplochromini</taxon>
        <taxon>Pundamilia</taxon>
    </lineage>
</organism>
<feature type="binding site" evidence="19">
    <location>
        <position position="189"/>
    </location>
    <ligand>
        <name>Zn(2+)</name>
        <dbReference type="ChEBI" id="CHEBI:29105"/>
        <label>2</label>
        <note>catalytic</note>
    </ligand>
</feature>
<evidence type="ECO:0000256" key="3">
    <source>
        <dbReference type="ARBA" id="ARBA00022525"/>
    </source>
</evidence>
<keyword evidence="11 20" id="KW-0106">Calcium</keyword>
<dbReference type="GO" id="GO:0030574">
    <property type="term" value="P:collagen catabolic process"/>
    <property type="evidence" value="ECO:0007669"/>
    <property type="project" value="UniProtKB-KW"/>
</dbReference>
<dbReference type="PIRSF" id="PIRSF001191">
    <property type="entry name" value="Peptidase_M10A_matrix"/>
    <property type="match status" value="1"/>
</dbReference>
<keyword evidence="14" id="KW-0865">Zymogen</keyword>
<dbReference type="InterPro" id="IPR036365">
    <property type="entry name" value="PGBD-like_sf"/>
</dbReference>
<dbReference type="CDD" id="cd04278">
    <property type="entry name" value="ZnMc_MMP"/>
    <property type="match status" value="1"/>
</dbReference>
<dbReference type="FunFam" id="2.110.10.10:FF:000002">
    <property type="entry name" value="Matrix metallopeptidase 3"/>
    <property type="match status" value="1"/>
</dbReference>
<keyword evidence="13" id="KW-0177">Collagen degradation</keyword>
<keyword evidence="7" id="KW-0732">Signal</keyword>
<dbReference type="InterPro" id="IPR001818">
    <property type="entry name" value="Pept_M10_metallopeptidase"/>
</dbReference>
<dbReference type="Pfam" id="PF00045">
    <property type="entry name" value="Hemopexin"/>
    <property type="match status" value="3"/>
</dbReference>
<dbReference type="Gene3D" id="3.40.390.10">
    <property type="entry name" value="Collagenase (Catalytic Domain)"/>
    <property type="match status" value="1"/>
</dbReference>
<keyword evidence="15 21" id="KW-1015">Disulfide bond</keyword>
<dbReference type="SMART" id="SM00235">
    <property type="entry name" value="ZnMc"/>
    <property type="match status" value="1"/>
</dbReference>
<feature type="binding site" evidence="20">
    <location>
        <position position="159"/>
    </location>
    <ligand>
        <name>Ca(2+)</name>
        <dbReference type="ChEBI" id="CHEBI:29108"/>
        <label>3</label>
    </ligand>
</feature>
<evidence type="ECO:0000313" key="26">
    <source>
        <dbReference type="Ensembl" id="ENSPNYP00000021840.1"/>
    </source>
</evidence>
<evidence type="ECO:0000256" key="15">
    <source>
        <dbReference type="ARBA" id="ARBA00023157"/>
    </source>
</evidence>
<evidence type="ECO:0000256" key="8">
    <source>
        <dbReference type="ARBA" id="ARBA00022737"/>
    </source>
</evidence>
<feature type="binding site" evidence="20">
    <location>
        <position position="157"/>
    </location>
    <ligand>
        <name>Zn(2+)</name>
        <dbReference type="ChEBI" id="CHEBI:29105"/>
        <label>1</label>
    </ligand>
</feature>
<feature type="short sequence motif" description="Cysteine switch" evidence="23">
    <location>
        <begin position="58"/>
        <end position="65"/>
    </location>
</feature>
<dbReference type="PANTHER" id="PTHR10201">
    <property type="entry name" value="MATRIX METALLOPROTEINASE"/>
    <property type="match status" value="1"/>
</dbReference>
<evidence type="ECO:0000256" key="4">
    <source>
        <dbReference type="ARBA" id="ARBA00022530"/>
    </source>
</evidence>
<evidence type="ECO:0000259" key="25">
    <source>
        <dbReference type="SMART" id="SM00235"/>
    </source>
</evidence>
<dbReference type="InterPro" id="IPR024079">
    <property type="entry name" value="MetalloPept_cat_dom_sf"/>
</dbReference>
<dbReference type="EC" id="3.4.24.7" evidence="17"/>
<sequence>KKRKEGMLLYLTTDISKDDDSTTGSCDKKTKVQEMQRYFGLLPSGELTEETLAVMKKPRCGLSDVEQVGETVRWKKKRISYRLETKKLISVSFKDCSPHPCIIMKQMVKRGVKDLLNNKIIAPCVVADHNDSSPFDGRGGVLAHAFMPGLQIGGDVHFDSDEDWSFNSTGINLFAVAIHEFGHALGLSHSSDPGAIMYPAYNFDPNYEPQLSFDDVKNIQKLYGPNEDIIVPGPTAPTTPDACDSTMVLDAVATLRREMLFFKDRFFWRNHPQSNTPQQTLITNFWPDAPVDIDAAYESQQSDRVLLFKDQKVWAFSGYDLVSGYPKPISSFGLPKTVKKVDAALYDEQSGKTLFFVGSEYYSYNEATKKMDKGFPKQVDETFLGMTSKVTAALQQGGYTYLYSGPQMFEYAMWSGRLYRVLRNSYFLPCTKY</sequence>
<comment type="catalytic activity">
    <reaction evidence="16">
        <text>Cleavage of the triple helix of collagen at about three-quarters of the length of the molecule from the N-terminus, at 775-Gly-|-Ile-776 in the alpha1(I) chain. Cleaves synthetic substrates and alpha-macroglobulins at bonds where P1' is a hydrophobic residue.</text>
        <dbReference type="EC" id="3.4.24.7"/>
    </reaction>
</comment>
<evidence type="ECO:0000256" key="9">
    <source>
        <dbReference type="ARBA" id="ARBA00022801"/>
    </source>
</evidence>
<evidence type="ECO:0000256" key="23">
    <source>
        <dbReference type="PIRSR" id="PIRSR621190-5"/>
    </source>
</evidence>
<dbReference type="InterPro" id="IPR021190">
    <property type="entry name" value="Pept_M10A"/>
</dbReference>
<feature type="repeat" description="Hemopexin" evidence="24">
    <location>
        <begin position="240"/>
        <end position="289"/>
    </location>
</feature>
<comment type="similarity">
    <text evidence="2">Belongs to the peptidase M10A family.</text>
</comment>
<dbReference type="Pfam" id="PF00413">
    <property type="entry name" value="Peptidase_M10"/>
    <property type="match status" value="1"/>
</dbReference>
<evidence type="ECO:0000256" key="1">
    <source>
        <dbReference type="ARBA" id="ARBA00004498"/>
    </source>
</evidence>
<feature type="binding site" description="in inhibited form" evidence="20">
    <location>
        <position position="60"/>
    </location>
    <ligand>
        <name>Zn(2+)</name>
        <dbReference type="ChEBI" id="CHEBI:29105"/>
        <label>2</label>
        <note>catalytic</note>
    </ligand>
</feature>
<evidence type="ECO:0000256" key="2">
    <source>
        <dbReference type="ARBA" id="ARBA00010370"/>
    </source>
</evidence>
<evidence type="ECO:0000256" key="11">
    <source>
        <dbReference type="ARBA" id="ARBA00022837"/>
    </source>
</evidence>
<comment type="cofactor">
    <cofactor evidence="20">
        <name>Zn(2+)</name>
        <dbReference type="ChEBI" id="CHEBI:29105"/>
    </cofactor>
    <text evidence="20">Binds 2 Zn(2+) ions per subunit.</text>
</comment>
<keyword evidence="8" id="KW-0677">Repeat</keyword>
<evidence type="ECO:0000256" key="5">
    <source>
        <dbReference type="ARBA" id="ARBA00022670"/>
    </source>
</evidence>
<dbReference type="Ensembl" id="ENSPNYT00000022373.1">
    <property type="protein sequence ID" value="ENSPNYP00000021840.1"/>
    <property type="gene ID" value="ENSPNYG00000016240.1"/>
</dbReference>
<dbReference type="InterPro" id="IPR018487">
    <property type="entry name" value="Hemopexin-like_repeat"/>
</dbReference>
<dbReference type="SUPFAM" id="SSF55486">
    <property type="entry name" value="Metalloproteases ('zincins'), catalytic domain"/>
    <property type="match status" value="1"/>
</dbReference>
<dbReference type="PANTHER" id="PTHR10201:SF151">
    <property type="entry name" value="INTERSTITIAL COLLAGENASE"/>
    <property type="match status" value="1"/>
</dbReference>
<dbReference type="PROSITE" id="PS51642">
    <property type="entry name" value="HEMOPEXIN_2"/>
    <property type="match status" value="3"/>
</dbReference>
<keyword evidence="6 19" id="KW-0479">Metal-binding</keyword>
<evidence type="ECO:0000256" key="18">
    <source>
        <dbReference type="PIRSR" id="PIRSR001191-1"/>
    </source>
</evidence>
<dbReference type="SMART" id="SM00120">
    <property type="entry name" value="HX"/>
    <property type="match status" value="4"/>
</dbReference>
<evidence type="ECO:0000256" key="21">
    <source>
        <dbReference type="PIRSR" id="PIRSR621190-3"/>
    </source>
</evidence>
<keyword evidence="3" id="KW-0964">Secreted</keyword>
<feature type="binding site" evidence="20">
    <location>
        <position position="162"/>
    </location>
    <ligand>
        <name>Ca(2+)</name>
        <dbReference type="ChEBI" id="CHEBI:29108"/>
        <label>1</label>
    </ligand>
</feature>
<feature type="binding site" evidence="20">
    <location>
        <position position="296"/>
    </location>
    <ligand>
        <name>Ca(2+)</name>
        <dbReference type="ChEBI" id="CHEBI:29108"/>
        <label>5</label>
    </ligand>
</feature>
<feature type="binding site" evidence="20">
    <location>
        <position position="136"/>
    </location>
    <ligand>
        <name>Ca(2+)</name>
        <dbReference type="ChEBI" id="CHEBI:29108"/>
        <label>3</label>
    </ligand>
</feature>
<feature type="binding site" evidence="20">
    <location>
        <position position="250"/>
    </location>
    <ligand>
        <name>Ca(2+)</name>
        <dbReference type="ChEBI" id="CHEBI:29108"/>
        <label>4</label>
    </ligand>
</feature>
<keyword evidence="9" id="KW-0378">Hydrolase</keyword>
<dbReference type="AlphaFoldDB" id="A0A3B4GFY1"/>
<evidence type="ECO:0000256" key="22">
    <source>
        <dbReference type="PIRSR" id="PIRSR621190-4"/>
    </source>
</evidence>
<dbReference type="PROSITE" id="PS00024">
    <property type="entry name" value="HEMOPEXIN"/>
    <property type="match status" value="1"/>
</dbReference>
<feature type="active site" evidence="18">
    <location>
        <position position="180"/>
    </location>
</feature>
<dbReference type="Gene3D" id="2.110.10.10">
    <property type="entry name" value="Hemopexin-like domain"/>
    <property type="match status" value="1"/>
</dbReference>
<comment type="subcellular location">
    <subcellularLocation>
        <location evidence="1">Secreted</location>
        <location evidence="1">Extracellular space</location>
        <location evidence="1">Extracellular matrix</location>
    </subcellularLocation>
</comment>
<evidence type="ECO:0000256" key="14">
    <source>
        <dbReference type="ARBA" id="ARBA00023145"/>
    </source>
</evidence>
<dbReference type="InterPro" id="IPR006026">
    <property type="entry name" value="Peptidase_Metallo"/>
</dbReference>
<evidence type="ECO:0000256" key="13">
    <source>
        <dbReference type="ARBA" id="ARBA00023105"/>
    </source>
</evidence>
<protein>
    <recommendedName>
        <fullName evidence="17">interstitial collagenase</fullName>
        <ecNumber evidence="17">3.4.24.7</ecNumber>
    </recommendedName>
</protein>
<keyword evidence="4" id="KW-0272">Extracellular matrix</keyword>
<name>A0A3B4GFY1_9CICH</name>
<keyword evidence="10 19" id="KW-0862">Zinc</keyword>
<feature type="binding site" evidence="20">
    <location>
        <position position="155"/>
    </location>
    <ligand>
        <name>Ca(2+)</name>
        <dbReference type="ChEBI" id="CHEBI:29108"/>
        <label>2</label>
    </ligand>
</feature>
<dbReference type="GO" id="GO:0031012">
    <property type="term" value="C:extracellular matrix"/>
    <property type="evidence" value="ECO:0007669"/>
    <property type="project" value="InterPro"/>
</dbReference>
<feature type="binding site" evidence="20">
    <location>
        <position position="197"/>
    </location>
    <ligand>
        <name>Zn(2+)</name>
        <dbReference type="ChEBI" id="CHEBI:29105"/>
        <label>2</label>
        <note>catalytic</note>
    </ligand>
</feature>
<feature type="binding site" evidence="20">
    <location>
        <position position="144"/>
    </location>
    <ligand>
        <name>Zn(2+)</name>
        <dbReference type="ChEBI" id="CHEBI:29105"/>
        <label>1</label>
    </ligand>
</feature>
<dbReference type="GO" id="GO:0030198">
    <property type="term" value="P:extracellular matrix organization"/>
    <property type="evidence" value="ECO:0007669"/>
    <property type="project" value="TreeGrafter"/>
</dbReference>
<dbReference type="PRINTS" id="PR00138">
    <property type="entry name" value="MATRIXIN"/>
</dbReference>
<proteinExistence type="inferred from homology"/>
<evidence type="ECO:0000256" key="12">
    <source>
        <dbReference type="ARBA" id="ARBA00023049"/>
    </source>
</evidence>
<dbReference type="GO" id="GO:0004222">
    <property type="term" value="F:metalloendopeptidase activity"/>
    <property type="evidence" value="ECO:0007669"/>
    <property type="project" value="UniProtKB-EC"/>
</dbReference>
<keyword evidence="5" id="KW-0645">Protease</keyword>
<feature type="repeat" description="Hemopexin" evidence="24">
    <location>
        <begin position="338"/>
        <end position="386"/>
    </location>
</feature>
<feature type="binding site" evidence="20">
    <location>
        <position position="153"/>
    </location>
    <ligand>
        <name>Ca(2+)</name>
        <dbReference type="ChEBI" id="CHEBI:29108"/>
        <label>2</label>
    </ligand>
</feature>
<feature type="modified residue" description="Phosphotyrosine; by PKDCC" evidence="22">
    <location>
        <position position="325"/>
    </location>
</feature>
<feature type="binding site" evidence="19">
    <location>
        <position position="179"/>
    </location>
    <ligand>
        <name>Zn(2+)</name>
        <dbReference type="ChEBI" id="CHEBI:29105"/>
        <label>2</label>
        <note>catalytic</note>
    </ligand>
</feature>
<feature type="disulfide bond" evidence="21">
    <location>
        <begin position="243"/>
        <end position="430"/>
    </location>
</feature>